<dbReference type="SMART" id="SM00062">
    <property type="entry name" value="PBPb"/>
    <property type="match status" value="1"/>
</dbReference>
<dbReference type="STRING" id="299467.A0A443SP16"/>
<feature type="domain" description="Solute-binding protein family 3/N-terminal" evidence="3">
    <location>
        <begin position="34"/>
        <end position="257"/>
    </location>
</feature>
<dbReference type="AlphaFoldDB" id="A0A443SP16"/>
<evidence type="ECO:0000259" key="3">
    <source>
        <dbReference type="SMART" id="SM00062"/>
    </source>
</evidence>
<dbReference type="OrthoDB" id="6688064at2759"/>
<reference evidence="4 5" key="1">
    <citation type="journal article" date="2018" name="Gigascience">
        <title>Genomes of trombidid mites reveal novel predicted allergens and laterally-transferred genes associated with secondary metabolism.</title>
        <authorList>
            <person name="Dong X."/>
            <person name="Chaisiri K."/>
            <person name="Xia D."/>
            <person name="Armstrong S.D."/>
            <person name="Fang Y."/>
            <person name="Donnelly M.J."/>
            <person name="Kadowaki T."/>
            <person name="McGarry J.W."/>
            <person name="Darby A.C."/>
            <person name="Makepeace B.L."/>
        </authorList>
    </citation>
    <scope>NUCLEOTIDE SEQUENCE [LARGE SCALE GENOMIC DNA]</scope>
    <source>
        <strain evidence="4">UoL-UT</strain>
    </source>
</reference>
<keyword evidence="5" id="KW-1185">Reference proteome</keyword>
<name>A0A443SP16_9ACAR</name>
<evidence type="ECO:0000313" key="4">
    <source>
        <dbReference type="EMBL" id="RWS29235.1"/>
    </source>
</evidence>
<dbReference type="PANTHER" id="PTHR35936:SF19">
    <property type="entry name" value="AMINO-ACID-BINDING PROTEIN YXEM-RELATED"/>
    <property type="match status" value="1"/>
</dbReference>
<comment type="caution">
    <text evidence="4">The sequence shown here is derived from an EMBL/GenBank/DDBJ whole genome shotgun (WGS) entry which is preliminary data.</text>
</comment>
<dbReference type="VEuPathDB" id="VectorBase:LDEU002804"/>
<keyword evidence="1 2" id="KW-0732">Signal</keyword>
<protein>
    <submittedName>
        <fullName evidence="4">Extracellular solute-binding protein family 3-like protein</fullName>
    </submittedName>
</protein>
<accession>A0A443SP16</accession>
<dbReference type="InterPro" id="IPR001638">
    <property type="entry name" value="Solute-binding_3/MltF_N"/>
</dbReference>
<evidence type="ECO:0000256" key="1">
    <source>
        <dbReference type="ARBA" id="ARBA00022729"/>
    </source>
</evidence>
<feature type="chain" id="PRO_5019522363" evidence="2">
    <location>
        <begin position="16"/>
        <end position="259"/>
    </location>
</feature>
<evidence type="ECO:0000313" key="5">
    <source>
        <dbReference type="Proteomes" id="UP000288716"/>
    </source>
</evidence>
<proteinExistence type="predicted"/>
<dbReference type="SUPFAM" id="SSF53850">
    <property type="entry name" value="Periplasmic binding protein-like II"/>
    <property type="match status" value="1"/>
</dbReference>
<feature type="signal peptide" evidence="2">
    <location>
        <begin position="1"/>
        <end position="15"/>
    </location>
</feature>
<dbReference type="Gene3D" id="3.40.190.10">
    <property type="entry name" value="Periplasmic binding protein-like II"/>
    <property type="match status" value="2"/>
</dbReference>
<evidence type="ECO:0000256" key="2">
    <source>
        <dbReference type="SAM" id="SignalP"/>
    </source>
</evidence>
<sequence>MLDLLLKYILALCTAMDIANNTSPVLSAINRNGVLRVGLTGDYAPYSFKTENGEIIGADVIMAQSLADYLGVRLVIVETSWKKLTDDLTENKFDIAMGGISVNQKRAQYGYFSEPLITDGKRPIVRCEDAKKYTTIESMNKPNVRMVVNRGGTNHIFAITHFKESSLTVVEDNRKVFKEIAENRADAMVTDGIEVELQSRHFSGILCPARVAQPFNSFDKAYWMVKDDLFRDKVNEWLRYAKKLVWPSVLEKALSANYE</sequence>
<gene>
    <name evidence="4" type="ORF">B4U80_12738</name>
</gene>
<dbReference type="Pfam" id="PF00497">
    <property type="entry name" value="SBP_bac_3"/>
    <property type="match status" value="1"/>
</dbReference>
<dbReference type="EMBL" id="NCKV01001007">
    <property type="protein sequence ID" value="RWS29235.1"/>
    <property type="molecule type" value="Genomic_DNA"/>
</dbReference>
<organism evidence="4 5">
    <name type="scientific">Leptotrombidium deliense</name>
    <dbReference type="NCBI Taxonomy" id="299467"/>
    <lineage>
        <taxon>Eukaryota</taxon>
        <taxon>Metazoa</taxon>
        <taxon>Ecdysozoa</taxon>
        <taxon>Arthropoda</taxon>
        <taxon>Chelicerata</taxon>
        <taxon>Arachnida</taxon>
        <taxon>Acari</taxon>
        <taxon>Acariformes</taxon>
        <taxon>Trombidiformes</taxon>
        <taxon>Prostigmata</taxon>
        <taxon>Anystina</taxon>
        <taxon>Parasitengona</taxon>
        <taxon>Trombiculoidea</taxon>
        <taxon>Trombiculidae</taxon>
        <taxon>Leptotrombidium</taxon>
    </lineage>
</organism>
<dbReference type="PANTHER" id="PTHR35936">
    <property type="entry name" value="MEMBRANE-BOUND LYTIC MUREIN TRANSGLYCOSYLASE F"/>
    <property type="match status" value="1"/>
</dbReference>
<dbReference type="Proteomes" id="UP000288716">
    <property type="component" value="Unassembled WGS sequence"/>
</dbReference>